<name>A0A8J3E970_9GAMM</name>
<reference evidence="1" key="1">
    <citation type="journal article" date="2014" name="Int. J. Syst. Evol. Microbiol.">
        <title>Complete genome sequence of Corynebacterium casei LMG S-19264T (=DSM 44701T), isolated from a smear-ripened cheese.</title>
        <authorList>
            <consortium name="US DOE Joint Genome Institute (JGI-PGF)"/>
            <person name="Walter F."/>
            <person name="Albersmeier A."/>
            <person name="Kalinowski J."/>
            <person name="Ruckert C."/>
        </authorList>
    </citation>
    <scope>NUCLEOTIDE SEQUENCE</scope>
    <source>
        <strain evidence="1">CGMCC 1.15758</strain>
    </source>
</reference>
<proteinExistence type="predicted"/>
<accession>A0A8J3E970</accession>
<protein>
    <recommendedName>
        <fullName evidence="3">Type IV secretion system protein DotC</fullName>
    </recommendedName>
</protein>
<dbReference type="AlphaFoldDB" id="A0A8J3E970"/>
<sequence length="251" mass="29056">MIAMDLHQLENLTSNTPIVQYDRANLTLRQKAVKEAALELGTQSGLYEGQNMINKYLDKLSAMLYQTYNFNGLLLNEHILPPVIETGYNKSSINTDNRKITLNGQIYHITKQAYFVSNVPTWRDYLITNFSRPEIPDRSVLPANAQEQKVWKLAIYYGWEKGVEQAIDIFKQNIHELSRDFNGMLMYYELINRNMITSPYVTTATKAILSDQRNLAIDNKEINLEIVPQFQDNPTRWQAMLDPLHNLLPTN</sequence>
<dbReference type="Proteomes" id="UP000636949">
    <property type="component" value="Unassembled WGS sequence"/>
</dbReference>
<keyword evidence="2" id="KW-1185">Reference proteome</keyword>
<dbReference type="EMBL" id="BMJS01000034">
    <property type="protein sequence ID" value="GGG05110.1"/>
    <property type="molecule type" value="Genomic_DNA"/>
</dbReference>
<dbReference type="Pfam" id="PF16932">
    <property type="entry name" value="T4SS_TraI"/>
    <property type="match status" value="1"/>
</dbReference>
<evidence type="ECO:0000313" key="2">
    <source>
        <dbReference type="Proteomes" id="UP000636949"/>
    </source>
</evidence>
<evidence type="ECO:0008006" key="3">
    <source>
        <dbReference type="Google" id="ProtNLM"/>
    </source>
</evidence>
<organism evidence="1 2">
    <name type="scientific">Cysteiniphilum litorale</name>
    <dbReference type="NCBI Taxonomy" id="2056700"/>
    <lineage>
        <taxon>Bacteria</taxon>
        <taxon>Pseudomonadati</taxon>
        <taxon>Pseudomonadota</taxon>
        <taxon>Gammaproteobacteria</taxon>
        <taxon>Thiotrichales</taxon>
        <taxon>Fastidiosibacteraceae</taxon>
        <taxon>Cysteiniphilum</taxon>
    </lineage>
</organism>
<evidence type="ECO:0000313" key="1">
    <source>
        <dbReference type="EMBL" id="GGG05110.1"/>
    </source>
</evidence>
<dbReference type="InterPro" id="IPR031618">
    <property type="entry name" value="T4SS_TraI"/>
</dbReference>
<dbReference type="OrthoDB" id="7992122at2"/>
<reference evidence="1" key="2">
    <citation type="submission" date="2020-09" db="EMBL/GenBank/DDBJ databases">
        <authorList>
            <person name="Sun Q."/>
            <person name="Zhou Y."/>
        </authorList>
    </citation>
    <scope>NUCLEOTIDE SEQUENCE</scope>
    <source>
        <strain evidence="1">CGMCC 1.15758</strain>
    </source>
</reference>
<gene>
    <name evidence="1" type="ORF">GCM10010995_23200</name>
</gene>
<comment type="caution">
    <text evidence="1">The sequence shown here is derived from an EMBL/GenBank/DDBJ whole genome shotgun (WGS) entry which is preliminary data.</text>
</comment>